<dbReference type="PANTHER" id="PTHR11579">
    <property type="entry name" value="PROTEIN-L-ISOASPARTATE O-METHYLTRANSFERASE"/>
    <property type="match status" value="1"/>
</dbReference>
<protein>
    <recommendedName>
        <fullName evidence="4">Protein-L-isoaspartate O-methyltransferase</fullName>
        <ecNumber evidence="3">2.1.1.77</ecNumber>
    </recommendedName>
    <alternativeName>
        <fullName evidence="11">L-isoaspartyl protein carboxyl methyltransferase</fullName>
    </alternativeName>
    <alternativeName>
        <fullName evidence="9">Protein L-isoaspartyl methyltransferase</fullName>
    </alternativeName>
    <alternativeName>
        <fullName evidence="10">Protein-beta-aspartate methyltransferase</fullName>
    </alternativeName>
</protein>
<evidence type="ECO:0000313" key="12">
    <source>
        <dbReference type="EMBL" id="GLY86005.1"/>
    </source>
</evidence>
<dbReference type="GO" id="GO:0004719">
    <property type="term" value="F:protein-L-isoaspartate (D-aspartate) O-methyltransferase activity"/>
    <property type="evidence" value="ECO:0007669"/>
    <property type="project" value="UniProtKB-EC"/>
</dbReference>
<dbReference type="RefSeq" id="WP_285573467.1">
    <property type="nucleotide sequence ID" value="NZ_BSTK01000005.1"/>
</dbReference>
<evidence type="ECO:0000256" key="4">
    <source>
        <dbReference type="ARBA" id="ARBA00013346"/>
    </source>
</evidence>
<evidence type="ECO:0000256" key="5">
    <source>
        <dbReference type="ARBA" id="ARBA00022490"/>
    </source>
</evidence>
<comment type="similarity">
    <text evidence="2">Belongs to the methyltransferase superfamily. L-isoaspartyl/D-aspartyl protein methyltransferase family.</text>
</comment>
<proteinExistence type="inferred from homology"/>
<dbReference type="Proteomes" id="UP001165074">
    <property type="component" value="Unassembled WGS sequence"/>
</dbReference>
<evidence type="ECO:0000256" key="8">
    <source>
        <dbReference type="ARBA" id="ARBA00022691"/>
    </source>
</evidence>
<evidence type="ECO:0000256" key="9">
    <source>
        <dbReference type="ARBA" id="ARBA00030757"/>
    </source>
</evidence>
<dbReference type="Pfam" id="PF01135">
    <property type="entry name" value="PCMT"/>
    <property type="match status" value="1"/>
</dbReference>
<gene>
    <name evidence="12" type="primary">pcm</name>
    <name evidence="12" type="ORF">Airi02_039340</name>
</gene>
<dbReference type="CDD" id="cd02440">
    <property type="entry name" value="AdoMet_MTases"/>
    <property type="match status" value="1"/>
</dbReference>
<dbReference type="InterPro" id="IPR029063">
    <property type="entry name" value="SAM-dependent_MTases_sf"/>
</dbReference>
<keyword evidence="8" id="KW-0949">S-adenosyl-L-methionine</keyword>
<organism evidence="12 13">
    <name type="scientific">Actinoallomurus iriomotensis</name>
    <dbReference type="NCBI Taxonomy" id="478107"/>
    <lineage>
        <taxon>Bacteria</taxon>
        <taxon>Bacillati</taxon>
        <taxon>Actinomycetota</taxon>
        <taxon>Actinomycetes</taxon>
        <taxon>Streptosporangiales</taxon>
        <taxon>Thermomonosporaceae</taxon>
        <taxon>Actinoallomurus</taxon>
    </lineage>
</organism>
<evidence type="ECO:0000256" key="1">
    <source>
        <dbReference type="ARBA" id="ARBA00004496"/>
    </source>
</evidence>
<evidence type="ECO:0000256" key="2">
    <source>
        <dbReference type="ARBA" id="ARBA00005369"/>
    </source>
</evidence>
<evidence type="ECO:0000256" key="10">
    <source>
        <dbReference type="ARBA" id="ARBA00031323"/>
    </source>
</evidence>
<dbReference type="AlphaFoldDB" id="A0A9W6S5Z2"/>
<keyword evidence="13" id="KW-1185">Reference proteome</keyword>
<keyword evidence="5" id="KW-0963">Cytoplasm</keyword>
<comment type="caution">
    <text evidence="12">The sequence shown here is derived from an EMBL/GenBank/DDBJ whole genome shotgun (WGS) entry which is preliminary data.</text>
</comment>
<keyword evidence="7" id="KW-0808">Transferase</keyword>
<dbReference type="Gene3D" id="3.40.50.150">
    <property type="entry name" value="Vaccinia Virus protein VP39"/>
    <property type="match status" value="1"/>
</dbReference>
<evidence type="ECO:0000256" key="11">
    <source>
        <dbReference type="ARBA" id="ARBA00031350"/>
    </source>
</evidence>
<evidence type="ECO:0000256" key="6">
    <source>
        <dbReference type="ARBA" id="ARBA00022603"/>
    </source>
</evidence>
<sequence>MNWQEHADRLAAQVVHPASRWRPIIARLPRHIFVPRWWEWTSGDRWALRDGPADHDAWMENAYANRSLVTQIAGHHADHAELGETRSGRPTSSSTMASLVIRMQRHAMLNDGVDVLEVGTGSGYGTATLATRLGDQHVTSIDVDEYLTKAAAERLDTIGLHPQVTAVDATGPVPGTHDRIVSTVAVRPIPVSWLTALRPGGRLVTSLIDIPVILTADKTDDGGAEGVIEWDRAGFMHTRTGPDYPPGLDEQLARVENADGDEVRAGRYPVINVEQAWEVQAMLAITAPGIAHRYNEADGARTAWMVHPDGSWARATAHGTDTPIVSQGGPRRLWDIFDELRDYWLNHGYFQLYGARVKVDPDGVIHLRRGRWEATITE</sequence>
<name>A0A9W6S5Z2_9ACTN</name>
<evidence type="ECO:0000256" key="7">
    <source>
        <dbReference type="ARBA" id="ARBA00022679"/>
    </source>
</evidence>
<dbReference type="GO" id="GO:0032259">
    <property type="term" value="P:methylation"/>
    <property type="evidence" value="ECO:0007669"/>
    <property type="project" value="UniProtKB-KW"/>
</dbReference>
<dbReference type="SUPFAM" id="SSF53335">
    <property type="entry name" value="S-adenosyl-L-methionine-dependent methyltransferases"/>
    <property type="match status" value="1"/>
</dbReference>
<dbReference type="InterPro" id="IPR000682">
    <property type="entry name" value="PCMT"/>
</dbReference>
<keyword evidence="6" id="KW-0489">Methyltransferase</keyword>
<reference evidence="12" key="1">
    <citation type="submission" date="2023-03" db="EMBL/GenBank/DDBJ databases">
        <title>Actinoallomurus iriomotensis NBRC 103684.</title>
        <authorList>
            <person name="Ichikawa N."/>
            <person name="Sato H."/>
            <person name="Tonouchi N."/>
        </authorList>
    </citation>
    <scope>NUCLEOTIDE SEQUENCE</scope>
    <source>
        <strain evidence="12">NBRC 103684</strain>
    </source>
</reference>
<dbReference type="EMBL" id="BSTK01000005">
    <property type="protein sequence ID" value="GLY86005.1"/>
    <property type="molecule type" value="Genomic_DNA"/>
</dbReference>
<dbReference type="GO" id="GO:0005737">
    <property type="term" value="C:cytoplasm"/>
    <property type="evidence" value="ECO:0007669"/>
    <property type="project" value="UniProtKB-SubCell"/>
</dbReference>
<evidence type="ECO:0000256" key="3">
    <source>
        <dbReference type="ARBA" id="ARBA00011890"/>
    </source>
</evidence>
<dbReference type="PANTHER" id="PTHR11579:SF0">
    <property type="entry name" value="PROTEIN-L-ISOASPARTATE(D-ASPARTATE) O-METHYLTRANSFERASE"/>
    <property type="match status" value="1"/>
</dbReference>
<accession>A0A9W6S5Z2</accession>
<evidence type="ECO:0000313" key="13">
    <source>
        <dbReference type="Proteomes" id="UP001165074"/>
    </source>
</evidence>
<comment type="subcellular location">
    <subcellularLocation>
        <location evidence="1">Cytoplasm</location>
    </subcellularLocation>
</comment>
<dbReference type="EC" id="2.1.1.77" evidence="3"/>